<dbReference type="Proteomes" id="UP000287394">
    <property type="component" value="Chromosome"/>
</dbReference>
<dbReference type="SMART" id="SM00642">
    <property type="entry name" value="Aamy"/>
    <property type="match status" value="1"/>
</dbReference>
<dbReference type="Gene3D" id="3.20.20.80">
    <property type="entry name" value="Glycosidases"/>
    <property type="match status" value="1"/>
</dbReference>
<dbReference type="GO" id="GO:0005975">
    <property type="term" value="P:carbohydrate metabolic process"/>
    <property type="evidence" value="ECO:0007669"/>
    <property type="project" value="InterPro"/>
</dbReference>
<dbReference type="Pfam" id="PF00128">
    <property type="entry name" value="Alpha-amylase"/>
    <property type="match status" value="1"/>
</dbReference>
<dbReference type="InterPro" id="IPR017853">
    <property type="entry name" value="GH"/>
</dbReference>
<dbReference type="SUPFAM" id="SSF51445">
    <property type="entry name" value="(Trans)glycosidases"/>
    <property type="match status" value="1"/>
</dbReference>
<evidence type="ECO:0000313" key="1">
    <source>
        <dbReference type="EMBL" id="BDI28965.1"/>
    </source>
</evidence>
<organism evidence="1 2">
    <name type="scientific">Capsulimonas corticalis</name>
    <dbReference type="NCBI Taxonomy" id="2219043"/>
    <lineage>
        <taxon>Bacteria</taxon>
        <taxon>Bacillati</taxon>
        <taxon>Armatimonadota</taxon>
        <taxon>Armatimonadia</taxon>
        <taxon>Capsulimonadales</taxon>
        <taxon>Capsulimonadaceae</taxon>
        <taxon>Capsulimonas</taxon>
    </lineage>
</organism>
<dbReference type="PANTHER" id="PTHR10357">
    <property type="entry name" value="ALPHA-AMYLASE FAMILY MEMBER"/>
    <property type="match status" value="1"/>
</dbReference>
<dbReference type="PANTHER" id="PTHR10357:SF199">
    <property type="entry name" value="ALPHA AMYLASE CATALYTIC REGION"/>
    <property type="match status" value="1"/>
</dbReference>
<reference evidence="1 2" key="1">
    <citation type="journal article" date="2019" name="Int. J. Syst. Evol. Microbiol.">
        <title>Capsulimonas corticalis gen. nov., sp. nov., an aerobic capsulated bacterium, of a novel bacterial order, Capsulimonadales ord. nov., of the class Armatimonadia of the phylum Armatimonadetes.</title>
        <authorList>
            <person name="Li J."/>
            <person name="Kudo C."/>
            <person name="Tonouchi A."/>
        </authorList>
    </citation>
    <scope>NUCLEOTIDE SEQUENCE [LARGE SCALE GENOMIC DNA]</scope>
    <source>
        <strain evidence="1 2">AX-7</strain>
    </source>
</reference>
<accession>A0A402CUG8</accession>
<evidence type="ECO:0000313" key="2">
    <source>
        <dbReference type="Proteomes" id="UP000287394"/>
    </source>
</evidence>
<name>A0A402CUG8_9BACT</name>
<dbReference type="KEGG" id="ccot:CCAX7_10160"/>
<protein>
    <submittedName>
        <fullName evidence="1">Alpha-amylase</fullName>
    </submittedName>
</protein>
<dbReference type="AlphaFoldDB" id="A0A402CUG8"/>
<keyword evidence="2" id="KW-1185">Reference proteome</keyword>
<sequence>MIYGVYPDIFSANGNFAGVTAQINRIRGMGCNVLWIMPVTPIGQPINGHPSIGSPYCVHDYYGINPSFGGSSDLHALINAAHSAGMKVILDEVLNHTSWDNALITQHPEYYVHSDGNAGNPNSIVQAGSWPDVAQLNYASSGLRGYMTSMLQWWITNYGVDGFRFDTADYPGGSNRNIPKSYWTSLRSSLESVKSDILMLGECESTDLALAPFECDYGWWLHDNMVNVAGGASAMNLQTTWQAQANQFPVGMMHMNIQDDWDYARDVNVLNGMAGAMDAAVMNFTISGIPLLYNGMEVANNAGGVNTHAKINWNFGTPFPQFYSQLIALRQSHPVLQQGGTVWRANSASGQVLTYSRTGGEELLIEINESGSAVGGTISGLPTGWTEVTPSGAPGGQSHTSPPNFSLQAHDFAIFKH</sequence>
<gene>
    <name evidence="1" type="ORF">CCAX7_10160</name>
</gene>
<dbReference type="InterPro" id="IPR006047">
    <property type="entry name" value="GH13_cat_dom"/>
</dbReference>
<proteinExistence type="predicted"/>
<dbReference type="EMBL" id="AP025739">
    <property type="protein sequence ID" value="BDI28965.1"/>
    <property type="molecule type" value="Genomic_DNA"/>
</dbReference>